<dbReference type="Gene3D" id="3.50.30.10">
    <property type="entry name" value="Phosphohistidine domain"/>
    <property type="match status" value="1"/>
</dbReference>
<dbReference type="Proteomes" id="UP000001903">
    <property type="component" value="Chromosome"/>
</dbReference>
<dbReference type="InterPro" id="IPR036637">
    <property type="entry name" value="Phosphohistidine_dom_sf"/>
</dbReference>
<evidence type="ECO:0000256" key="1">
    <source>
        <dbReference type="ARBA" id="ARBA00001946"/>
    </source>
</evidence>
<dbReference type="PROSITE" id="PS00370">
    <property type="entry name" value="PEP_ENZYMES_PHOS_SITE"/>
    <property type="match status" value="1"/>
</dbReference>
<keyword evidence="6 12" id="KW-0479">Metal-binding</keyword>
<name>D2RX85_HALTV</name>
<feature type="domain" description="PEP-utilising enzyme C-terminal" evidence="16">
    <location>
        <begin position="481"/>
        <end position="771"/>
    </location>
</feature>
<dbReference type="Pfam" id="PF00391">
    <property type="entry name" value="PEP-utilizers"/>
    <property type="match status" value="1"/>
</dbReference>
<dbReference type="GO" id="GO:0046872">
    <property type="term" value="F:metal ion binding"/>
    <property type="evidence" value="ECO:0007669"/>
    <property type="project" value="UniProtKB-KW"/>
</dbReference>
<dbReference type="STRING" id="543526.Htur_0801"/>
<accession>D2RX85</accession>
<dbReference type="UniPathway" id="UPA00138"/>
<keyword evidence="5 12" id="KW-0808">Transferase</keyword>
<evidence type="ECO:0000259" key="16">
    <source>
        <dbReference type="Pfam" id="PF02896"/>
    </source>
</evidence>
<evidence type="ECO:0000256" key="12">
    <source>
        <dbReference type="PIRNR" id="PIRNR000854"/>
    </source>
</evidence>
<dbReference type="HOGENOM" id="CLU_007308_6_2_2"/>
<keyword evidence="7 12" id="KW-0547">Nucleotide-binding</keyword>
<dbReference type="PIRSF" id="PIRSF000854">
    <property type="entry name" value="PEP_synthase"/>
    <property type="match status" value="1"/>
</dbReference>
<dbReference type="SUPFAM" id="SSF56059">
    <property type="entry name" value="Glutathione synthetase ATP-binding domain-like"/>
    <property type="match status" value="1"/>
</dbReference>
<evidence type="ECO:0000313" key="18">
    <source>
        <dbReference type="Proteomes" id="UP000001903"/>
    </source>
</evidence>
<dbReference type="InterPro" id="IPR000121">
    <property type="entry name" value="PEP_util_C"/>
</dbReference>
<dbReference type="OrthoDB" id="23397at2157"/>
<evidence type="ECO:0000256" key="8">
    <source>
        <dbReference type="ARBA" id="ARBA00022777"/>
    </source>
</evidence>
<dbReference type="AlphaFoldDB" id="D2RX85"/>
<comment type="catalytic activity">
    <reaction evidence="11 12">
        <text>pyruvate + ATP + H2O = phosphoenolpyruvate + AMP + phosphate + 2 H(+)</text>
        <dbReference type="Rhea" id="RHEA:11364"/>
        <dbReference type="ChEBI" id="CHEBI:15361"/>
        <dbReference type="ChEBI" id="CHEBI:15377"/>
        <dbReference type="ChEBI" id="CHEBI:15378"/>
        <dbReference type="ChEBI" id="CHEBI:30616"/>
        <dbReference type="ChEBI" id="CHEBI:43474"/>
        <dbReference type="ChEBI" id="CHEBI:58702"/>
        <dbReference type="ChEBI" id="CHEBI:456215"/>
        <dbReference type="EC" id="2.7.9.2"/>
    </reaction>
</comment>
<comment type="similarity">
    <text evidence="4 12">Belongs to the PEP-utilizing enzyme family.</text>
</comment>
<feature type="region of interest" description="Disordered" evidence="13">
    <location>
        <begin position="312"/>
        <end position="371"/>
    </location>
</feature>
<feature type="compositionally biased region" description="Polar residues" evidence="13">
    <location>
        <begin position="322"/>
        <end position="335"/>
    </location>
</feature>
<dbReference type="Gene3D" id="3.30.470.20">
    <property type="entry name" value="ATP-grasp fold, B domain"/>
    <property type="match status" value="1"/>
</dbReference>
<dbReference type="NCBIfam" id="NF005057">
    <property type="entry name" value="PRK06464.1"/>
    <property type="match status" value="1"/>
</dbReference>
<feature type="domain" description="Pyruvate phosphate dikinase AMP/ATP-binding" evidence="15">
    <location>
        <begin position="15"/>
        <end position="319"/>
    </location>
</feature>
<keyword evidence="10 12" id="KW-0460">Magnesium</keyword>
<comment type="cofactor">
    <cofactor evidence="1 12">
        <name>Mg(2+)</name>
        <dbReference type="ChEBI" id="CHEBI:18420"/>
    </cofactor>
</comment>
<dbReference type="PRINTS" id="PR01736">
    <property type="entry name" value="PHPHTRNFRASE"/>
</dbReference>
<evidence type="ECO:0000256" key="6">
    <source>
        <dbReference type="ARBA" id="ARBA00022723"/>
    </source>
</evidence>
<dbReference type="GO" id="GO:0008986">
    <property type="term" value="F:pyruvate, water dikinase activity"/>
    <property type="evidence" value="ECO:0007669"/>
    <property type="project" value="UniProtKB-EC"/>
</dbReference>
<evidence type="ECO:0000256" key="11">
    <source>
        <dbReference type="ARBA" id="ARBA00047700"/>
    </source>
</evidence>
<dbReference type="Gene3D" id="3.20.20.60">
    <property type="entry name" value="Phosphoenolpyruvate-binding domains"/>
    <property type="match status" value="1"/>
</dbReference>
<evidence type="ECO:0000313" key="17">
    <source>
        <dbReference type="EMBL" id="ADB59697.1"/>
    </source>
</evidence>
<evidence type="ECO:0000259" key="14">
    <source>
        <dbReference type="Pfam" id="PF00391"/>
    </source>
</evidence>
<keyword evidence="18" id="KW-1185">Reference proteome</keyword>
<dbReference type="EMBL" id="CP001860">
    <property type="protein sequence ID" value="ADB59697.1"/>
    <property type="molecule type" value="Genomic_DNA"/>
</dbReference>
<dbReference type="PANTHER" id="PTHR43030">
    <property type="entry name" value="PHOSPHOENOLPYRUVATE SYNTHASE"/>
    <property type="match status" value="1"/>
</dbReference>
<keyword evidence="9 12" id="KW-0067">ATP-binding</keyword>
<feature type="domain" description="PEP-utilising enzyme mobile" evidence="14">
    <location>
        <begin position="389"/>
        <end position="458"/>
    </location>
</feature>
<evidence type="ECO:0000256" key="2">
    <source>
        <dbReference type="ARBA" id="ARBA00002988"/>
    </source>
</evidence>
<dbReference type="EC" id="2.7.9.2" evidence="12"/>
<evidence type="ECO:0000256" key="13">
    <source>
        <dbReference type="SAM" id="MobiDB-lite"/>
    </source>
</evidence>
<proteinExistence type="inferred from homology"/>
<sequence>MAVLWLDEISAGDLEKVGGKGASLGELTGAGLPVPPGFVVTAGTYRSFIEEAEIDEELFAAVDVDVDDSSALADAADRAQELILETPFPDELREEILESYRQVGDGEAFVAVRSSATAEDLPDASFAGQQETFLNVTEEALLDRVRECWASLFTQRAIYYRQEQGFDHSAVNIAVVVQQMVDAEKSGVMFTSHPSTGDPTMIIEAAWGLGEAVVSGAVSPDNYVVEREDRSIDVTVAEKKVMHEKDEETGETVETEVPQDKRNARVLSEDEIGALMDLGERVEDHYDKPQDVEWAIVEGEVYMLQSRPITTIDESDGGATASEATGSVDASTGLTDGSGGVQAAAGESSSSGADASGEVIVDGLGSSPGTVSGAARIVKKLDDLDKVGEGDIIVTEMTMPDMVPAMKRASGIITDEGGMTSHAAIVSRELGVPAIVGTTNATTVLEDGQLVTLDGDKGAVLEGKEVEPDEETEPVEEVRPQSPVKPMTATEVKVNVSIPEAAERAAATGADGVGLLRMEHMILSLNQTPAKFIAENGEDAYITELVEGIRGVADEFYPRPVRVRTLDAPTDEFRQLEGGEDEPKEHNPMLGYRGIRRSLDRPDVFAHELEAFRRLYEMGYDNVEIMFPLVNDAEDIYQAKSLMKEAGIDPEKRRWGAMIETPASALSVEEMAKAGIDFASFGTNDLTQYTLAVDRNNEHVADRFDELHPAILKLIGDVIETCREHDVDTSICGQAGSKPEMVQFLAKEGVTSISANIDAVRDVQHEVKRVEQKLLLDSVR</sequence>
<keyword evidence="8 12" id="KW-0418">Kinase</keyword>
<dbReference type="InterPro" id="IPR015813">
    <property type="entry name" value="Pyrv/PenolPyrv_kinase-like_dom"/>
</dbReference>
<dbReference type="InterPro" id="IPR002192">
    <property type="entry name" value="PPDK_AMP/ATP-bd"/>
</dbReference>
<dbReference type="PANTHER" id="PTHR43030:SF1">
    <property type="entry name" value="PHOSPHOENOLPYRUVATE SYNTHASE"/>
    <property type="match status" value="1"/>
</dbReference>
<evidence type="ECO:0000256" key="3">
    <source>
        <dbReference type="ARBA" id="ARBA00004742"/>
    </source>
</evidence>
<dbReference type="NCBIfam" id="TIGR01418">
    <property type="entry name" value="PEP_synth"/>
    <property type="match status" value="1"/>
</dbReference>
<feature type="region of interest" description="Disordered" evidence="13">
    <location>
        <begin position="464"/>
        <end position="483"/>
    </location>
</feature>
<evidence type="ECO:0000256" key="9">
    <source>
        <dbReference type="ARBA" id="ARBA00022840"/>
    </source>
</evidence>
<dbReference type="GeneID" id="8741384"/>
<dbReference type="SUPFAM" id="SSF52009">
    <property type="entry name" value="Phosphohistidine domain"/>
    <property type="match status" value="1"/>
</dbReference>
<evidence type="ECO:0000256" key="7">
    <source>
        <dbReference type="ARBA" id="ARBA00022741"/>
    </source>
</evidence>
<dbReference type="InterPro" id="IPR008279">
    <property type="entry name" value="PEP-util_enz_mobile_dom"/>
</dbReference>
<feature type="compositionally biased region" description="Low complexity" evidence="13">
    <location>
        <begin position="341"/>
        <end position="357"/>
    </location>
</feature>
<dbReference type="InterPro" id="IPR018274">
    <property type="entry name" value="PEP_util_AS"/>
</dbReference>
<dbReference type="eggNOG" id="arCOG01111">
    <property type="taxonomic scope" value="Archaea"/>
</dbReference>
<dbReference type="InterPro" id="IPR013815">
    <property type="entry name" value="ATP_grasp_subdomain_1"/>
</dbReference>
<comment type="function">
    <text evidence="2 12">Catalyzes the phosphorylation of pyruvate to phosphoenolpyruvate.</text>
</comment>
<organism evidence="17 18">
    <name type="scientific">Haloterrigena turkmenica (strain ATCC 51198 / DSM 5511 / JCM 9101 / NCIMB 13204 / VKM B-1734 / 4k)</name>
    <name type="common">Halococcus turkmenicus</name>
    <dbReference type="NCBI Taxonomy" id="543526"/>
    <lineage>
        <taxon>Archaea</taxon>
        <taxon>Methanobacteriati</taxon>
        <taxon>Methanobacteriota</taxon>
        <taxon>Stenosarchaea group</taxon>
        <taxon>Halobacteria</taxon>
        <taxon>Halobacteriales</taxon>
        <taxon>Natrialbaceae</taxon>
        <taxon>Haloterrigena</taxon>
    </lineage>
</organism>
<dbReference type="Pfam" id="PF01326">
    <property type="entry name" value="PPDK_N"/>
    <property type="match status" value="1"/>
</dbReference>
<reference evidence="17 18" key="1">
    <citation type="journal article" date="2010" name="Stand. Genomic Sci.">
        <title>Complete genome sequence of Haloterrigena turkmenica type strain (4k).</title>
        <authorList>
            <person name="Saunders E."/>
            <person name="Tindall B.J."/>
            <person name="Fahnrich R."/>
            <person name="Lapidus A."/>
            <person name="Copeland A."/>
            <person name="Del Rio T.G."/>
            <person name="Lucas S."/>
            <person name="Chen F."/>
            <person name="Tice H."/>
            <person name="Cheng J.F."/>
            <person name="Han C."/>
            <person name="Detter J.C."/>
            <person name="Bruce D."/>
            <person name="Goodwin L."/>
            <person name="Chain P."/>
            <person name="Pitluck S."/>
            <person name="Pati A."/>
            <person name="Ivanova N."/>
            <person name="Mavromatis K."/>
            <person name="Chen A."/>
            <person name="Palaniappan K."/>
            <person name="Land M."/>
            <person name="Hauser L."/>
            <person name="Chang Y.J."/>
            <person name="Jeffries C.D."/>
            <person name="Brettin T."/>
            <person name="Rohde M."/>
            <person name="Goker M."/>
            <person name="Bristow J."/>
            <person name="Eisen J.A."/>
            <person name="Markowitz V."/>
            <person name="Hugenholtz P."/>
            <person name="Klenk H.P."/>
            <person name="Kyrpides N.C."/>
        </authorList>
    </citation>
    <scope>NUCLEOTIDE SEQUENCE [LARGE SCALE GENOMIC DNA]</scope>
    <source>
        <strain evidence="18">ATCC 51198 / DSM 5511 / JCM 9101 / NCIMB 13204 / VKM B-1734 / 4k</strain>
    </source>
</reference>
<dbReference type="GO" id="GO:0006094">
    <property type="term" value="P:gluconeogenesis"/>
    <property type="evidence" value="ECO:0007669"/>
    <property type="project" value="UniProtKB-UniPathway"/>
</dbReference>
<dbReference type="KEGG" id="htu:Htur_0801"/>
<evidence type="ECO:0000259" key="15">
    <source>
        <dbReference type="Pfam" id="PF01326"/>
    </source>
</evidence>
<dbReference type="GO" id="GO:0005524">
    <property type="term" value="F:ATP binding"/>
    <property type="evidence" value="ECO:0007669"/>
    <property type="project" value="UniProtKB-KW"/>
</dbReference>
<dbReference type="InterPro" id="IPR006319">
    <property type="entry name" value="PEP_synth"/>
</dbReference>
<dbReference type="Gene3D" id="3.30.1490.20">
    <property type="entry name" value="ATP-grasp fold, A domain"/>
    <property type="match status" value="1"/>
</dbReference>
<evidence type="ECO:0000256" key="5">
    <source>
        <dbReference type="ARBA" id="ARBA00022679"/>
    </source>
</evidence>
<comment type="pathway">
    <text evidence="3 12">Carbohydrate biosynthesis; gluconeogenesis.</text>
</comment>
<evidence type="ECO:0000256" key="10">
    <source>
        <dbReference type="ARBA" id="ARBA00022842"/>
    </source>
</evidence>
<protein>
    <recommendedName>
        <fullName evidence="12">Phosphoenolpyruvate synthase</fullName>
        <shortName evidence="12">PEP synthase</shortName>
        <ecNumber evidence="12">2.7.9.2</ecNumber>
    </recommendedName>
    <alternativeName>
        <fullName evidence="12">Pyruvate, water dikinase</fullName>
    </alternativeName>
</protein>
<dbReference type="InterPro" id="IPR040442">
    <property type="entry name" value="Pyrv_kinase-like_dom_sf"/>
</dbReference>
<dbReference type="FunFam" id="3.30.1490.20:FF:000010">
    <property type="entry name" value="Phosphoenolpyruvate synthase"/>
    <property type="match status" value="1"/>
</dbReference>
<dbReference type="Pfam" id="PF02896">
    <property type="entry name" value="PEP-utilizers_C"/>
    <property type="match status" value="1"/>
</dbReference>
<gene>
    <name evidence="17" type="ordered locus">Htur_0801</name>
</gene>
<evidence type="ECO:0000256" key="4">
    <source>
        <dbReference type="ARBA" id="ARBA00007837"/>
    </source>
</evidence>
<dbReference type="SUPFAM" id="SSF51621">
    <property type="entry name" value="Phosphoenolpyruvate/pyruvate domain"/>
    <property type="match status" value="1"/>
</dbReference>
<dbReference type="RefSeq" id="WP_012942013.1">
    <property type="nucleotide sequence ID" value="NC_013743.1"/>
</dbReference>